<accession>A0A7V8IHL6</accession>
<dbReference type="RefSeq" id="WP_039351460.1">
    <property type="nucleotide sequence ID" value="NZ_JSXC01000037.1"/>
</dbReference>
<dbReference type="Proteomes" id="UP000053038">
    <property type="component" value="Unassembled WGS sequence"/>
</dbReference>
<protein>
    <submittedName>
        <fullName evidence="1">Uncharacterized protein</fullName>
    </submittedName>
</protein>
<dbReference type="AlphaFoldDB" id="A0A7V8IHL6"/>
<keyword evidence="2" id="KW-1185">Reference proteome</keyword>
<dbReference type="EMBL" id="JSXC01000037">
    <property type="protein sequence ID" value="KHN50696.1"/>
    <property type="molecule type" value="Genomic_DNA"/>
</dbReference>
<name>A0A7V8IHL6_9GAMM</name>
<proteinExistence type="predicted"/>
<reference evidence="1 2" key="1">
    <citation type="submission" date="2014-10" db="EMBL/GenBank/DDBJ databases">
        <title>Genome sequence of Pectobacterium carotovorum M022.</title>
        <authorList>
            <person name="Chan K.-G."/>
            <person name="Tan W.-S."/>
        </authorList>
    </citation>
    <scope>NUCLEOTIDE SEQUENCE [LARGE SCALE GENOMIC DNA]</scope>
    <source>
        <strain evidence="1 2">M022</strain>
    </source>
</reference>
<evidence type="ECO:0000313" key="1">
    <source>
        <dbReference type="EMBL" id="KHN50696.1"/>
    </source>
</evidence>
<organism evidence="1 2">
    <name type="scientific">Pectobacterium fontis</name>
    <dbReference type="NCBI Taxonomy" id="2558042"/>
    <lineage>
        <taxon>Bacteria</taxon>
        <taxon>Pseudomonadati</taxon>
        <taxon>Pseudomonadota</taxon>
        <taxon>Gammaproteobacteria</taxon>
        <taxon>Enterobacterales</taxon>
        <taxon>Pectobacteriaceae</taxon>
        <taxon>Pectobacterium</taxon>
    </lineage>
</organism>
<comment type="caution">
    <text evidence="1">The sequence shown here is derived from an EMBL/GenBank/DDBJ whole genome shotgun (WGS) entry which is preliminary data.</text>
</comment>
<evidence type="ECO:0000313" key="2">
    <source>
        <dbReference type="Proteomes" id="UP000053038"/>
    </source>
</evidence>
<sequence length="76" mass="8642">MSTTLKRYFATHIVQSDIDGLYEMCSHVQPAGKDGEKIPASELEMTEAWLASREELERLHDLLCQVLGKPRGLRKL</sequence>
<gene>
    <name evidence="1" type="ORF">OI69_13605</name>
</gene>